<comment type="caution">
    <text evidence="2">The sequence shown here is derived from an EMBL/GenBank/DDBJ whole genome shotgun (WGS) entry which is preliminary data.</text>
</comment>
<dbReference type="GO" id="GO:0003723">
    <property type="term" value="F:RNA binding"/>
    <property type="evidence" value="ECO:0007669"/>
    <property type="project" value="InterPro"/>
</dbReference>
<dbReference type="AlphaFoldDB" id="A0A0V8RUD6"/>
<dbReference type="OrthoDB" id="11794at2157"/>
<evidence type="ECO:0000313" key="3">
    <source>
        <dbReference type="Proteomes" id="UP000053352"/>
    </source>
</evidence>
<keyword evidence="3" id="KW-1185">Reference proteome</keyword>
<evidence type="ECO:0000313" key="2">
    <source>
        <dbReference type="EMBL" id="KSW11681.1"/>
    </source>
</evidence>
<dbReference type="Pfam" id="PF03657">
    <property type="entry name" value="UPF0113"/>
    <property type="match status" value="1"/>
</dbReference>
<organism evidence="2 3">
    <name type="scientific">Pyrodictium occultum</name>
    <dbReference type="NCBI Taxonomy" id="2309"/>
    <lineage>
        <taxon>Archaea</taxon>
        <taxon>Thermoproteota</taxon>
        <taxon>Thermoprotei</taxon>
        <taxon>Desulfurococcales</taxon>
        <taxon>Pyrodictiaceae</taxon>
        <taxon>Pyrodictium</taxon>
    </lineage>
</organism>
<dbReference type="RefSeq" id="WP_058370358.1">
    <property type="nucleotide sequence ID" value="NZ_LNTB01000001.1"/>
</dbReference>
<feature type="domain" description="UPF0113" evidence="1">
    <location>
        <begin position="109"/>
        <end position="182"/>
    </location>
</feature>
<gene>
    <name evidence="2" type="ORF">CF15_02355</name>
</gene>
<dbReference type="InterPro" id="IPR036974">
    <property type="entry name" value="PUA_sf"/>
</dbReference>
<name>A0A0V8RUD6_PYROC</name>
<dbReference type="CDD" id="cd21151">
    <property type="entry name" value="PUA_Nip7-like"/>
    <property type="match status" value="1"/>
</dbReference>
<evidence type="ECO:0000259" key="1">
    <source>
        <dbReference type="Pfam" id="PF03657"/>
    </source>
</evidence>
<dbReference type="Gene3D" id="2.30.130.10">
    <property type="entry name" value="PUA domain"/>
    <property type="match status" value="1"/>
</dbReference>
<dbReference type="EMBL" id="LNTB01000001">
    <property type="protein sequence ID" value="KSW11681.1"/>
    <property type="molecule type" value="Genomic_DNA"/>
</dbReference>
<sequence>MQAGEDWVACSPRARGELEKLLSCLGVPRSLEDLGLGLLCRRRDNGVEDIYALSRPLAAALAGLPDAARGALASVGVHVARLRQGRLIPLLGLCSLLARHRLRPSRGLAVVGEKGEKLFLYGRDVLPESILRYTPMPGVECSRYPVLVANARMEPLGWGRSRRRRDRIYIENIVDAGWYLRSGV</sequence>
<dbReference type="InterPro" id="IPR005155">
    <property type="entry name" value="UPF0113_PUA"/>
</dbReference>
<protein>
    <recommendedName>
        <fullName evidence="1">UPF0113 domain-containing protein</fullName>
    </recommendedName>
</protein>
<dbReference type="Proteomes" id="UP000053352">
    <property type="component" value="Unassembled WGS sequence"/>
</dbReference>
<accession>A0A0V8RUD6</accession>
<dbReference type="STRING" id="2309.CF15_02355"/>
<proteinExistence type="predicted"/>
<reference evidence="2 3" key="1">
    <citation type="submission" date="2015-11" db="EMBL/GenBank/DDBJ databases">
        <title>Genome sequence of Pyrodictium occultum PL-19, a marine hyperthermophilic archaeon isolated from Volcano, Italy.</title>
        <authorList>
            <person name="Utturkar S."/>
            <person name="Huber H."/>
            <person name="Leptihn S."/>
            <person name="Brown S."/>
            <person name="Stetter K.O."/>
            <person name="Podar M."/>
        </authorList>
    </citation>
    <scope>NUCLEOTIDE SEQUENCE [LARGE SCALE GENOMIC DNA]</scope>
    <source>
        <strain evidence="2 3">PL-19</strain>
    </source>
</reference>